<dbReference type="AlphaFoldDB" id="A0A0E9QTS1"/>
<reference evidence="1" key="2">
    <citation type="journal article" date="2015" name="Fish Shellfish Immunol.">
        <title>Early steps in the European eel (Anguilla anguilla)-Vibrio vulnificus interaction in the gills: Role of the RtxA13 toxin.</title>
        <authorList>
            <person name="Callol A."/>
            <person name="Pajuelo D."/>
            <person name="Ebbesson L."/>
            <person name="Teles M."/>
            <person name="MacKenzie S."/>
            <person name="Amaro C."/>
        </authorList>
    </citation>
    <scope>NUCLEOTIDE SEQUENCE</scope>
</reference>
<reference evidence="1" key="1">
    <citation type="submission" date="2014-11" db="EMBL/GenBank/DDBJ databases">
        <authorList>
            <person name="Amaro Gonzalez C."/>
        </authorList>
    </citation>
    <scope>NUCLEOTIDE SEQUENCE</scope>
</reference>
<proteinExistence type="predicted"/>
<evidence type="ECO:0000313" key="1">
    <source>
        <dbReference type="EMBL" id="JAH19498.1"/>
    </source>
</evidence>
<name>A0A0E9QTS1_ANGAN</name>
<organism evidence="1">
    <name type="scientific">Anguilla anguilla</name>
    <name type="common">European freshwater eel</name>
    <name type="synonym">Muraena anguilla</name>
    <dbReference type="NCBI Taxonomy" id="7936"/>
    <lineage>
        <taxon>Eukaryota</taxon>
        <taxon>Metazoa</taxon>
        <taxon>Chordata</taxon>
        <taxon>Craniata</taxon>
        <taxon>Vertebrata</taxon>
        <taxon>Euteleostomi</taxon>
        <taxon>Actinopterygii</taxon>
        <taxon>Neopterygii</taxon>
        <taxon>Teleostei</taxon>
        <taxon>Anguilliformes</taxon>
        <taxon>Anguillidae</taxon>
        <taxon>Anguilla</taxon>
    </lineage>
</organism>
<dbReference type="EMBL" id="GBXM01089079">
    <property type="protein sequence ID" value="JAH19498.1"/>
    <property type="molecule type" value="Transcribed_RNA"/>
</dbReference>
<accession>A0A0E9QTS1</accession>
<sequence length="24" mass="2687">MPTMSLILGIDITLYKASMLFSLK</sequence>
<protein>
    <submittedName>
        <fullName evidence="1">Uncharacterized protein</fullName>
    </submittedName>
</protein>